<dbReference type="PROSITE" id="PS51285">
    <property type="entry name" value="AGC_KINASE_CTER"/>
    <property type="match status" value="1"/>
</dbReference>
<feature type="binding site" evidence="7">
    <location>
        <position position="287"/>
    </location>
    <ligand>
        <name>ATP</name>
        <dbReference type="ChEBI" id="CHEBI:30616"/>
    </ligand>
</feature>
<evidence type="ECO:0000256" key="2">
    <source>
        <dbReference type="ARBA" id="ARBA00022553"/>
    </source>
</evidence>
<feature type="domain" description="Protein kinase" evidence="9">
    <location>
        <begin position="252"/>
        <end position="591"/>
    </location>
</feature>
<name>A0ABQ8F5D3_9FUNG</name>
<dbReference type="Pfam" id="PF00069">
    <property type="entry name" value="Pkinase"/>
    <property type="match status" value="1"/>
</dbReference>
<evidence type="ECO:0000259" key="9">
    <source>
        <dbReference type="PROSITE" id="PS50011"/>
    </source>
</evidence>
<dbReference type="SUPFAM" id="SSF56112">
    <property type="entry name" value="Protein kinase-like (PK-like)"/>
    <property type="match status" value="1"/>
</dbReference>
<dbReference type="PROSITE" id="PS00108">
    <property type="entry name" value="PROTEIN_KINASE_ST"/>
    <property type="match status" value="1"/>
</dbReference>
<evidence type="ECO:0000256" key="4">
    <source>
        <dbReference type="ARBA" id="ARBA00022741"/>
    </source>
</evidence>
<evidence type="ECO:0000256" key="5">
    <source>
        <dbReference type="ARBA" id="ARBA00022777"/>
    </source>
</evidence>
<keyword evidence="1" id="KW-0723">Serine/threonine-protein kinase</keyword>
<dbReference type="Gene3D" id="1.10.510.10">
    <property type="entry name" value="Transferase(Phosphotransferase) domain 1"/>
    <property type="match status" value="1"/>
</dbReference>
<organism evidence="11 12">
    <name type="scientific">Batrachochytrium salamandrivorans</name>
    <dbReference type="NCBI Taxonomy" id="1357716"/>
    <lineage>
        <taxon>Eukaryota</taxon>
        <taxon>Fungi</taxon>
        <taxon>Fungi incertae sedis</taxon>
        <taxon>Chytridiomycota</taxon>
        <taxon>Chytridiomycota incertae sedis</taxon>
        <taxon>Chytridiomycetes</taxon>
        <taxon>Rhizophydiales</taxon>
        <taxon>Rhizophydiales incertae sedis</taxon>
        <taxon>Batrachochytrium</taxon>
    </lineage>
</organism>
<reference evidence="11 12" key="1">
    <citation type="submission" date="2021-02" db="EMBL/GenBank/DDBJ databases">
        <title>Variation within the Batrachochytrium salamandrivorans European outbreak.</title>
        <authorList>
            <person name="Kelly M."/>
            <person name="Pasmans F."/>
            <person name="Shea T.P."/>
            <person name="Munoz J.F."/>
            <person name="Carranza S."/>
            <person name="Cuomo C.A."/>
            <person name="Martel A."/>
        </authorList>
    </citation>
    <scope>NUCLEOTIDE SEQUENCE [LARGE SCALE GENOMIC DNA]</scope>
    <source>
        <strain evidence="11 12">AMFP18/2</strain>
    </source>
</reference>
<dbReference type="PANTHER" id="PTHR24351">
    <property type="entry name" value="RIBOSOMAL PROTEIN S6 KINASE"/>
    <property type="match status" value="1"/>
</dbReference>
<evidence type="ECO:0000256" key="6">
    <source>
        <dbReference type="ARBA" id="ARBA00022840"/>
    </source>
</evidence>
<dbReference type="SMART" id="SM00220">
    <property type="entry name" value="S_TKc"/>
    <property type="match status" value="1"/>
</dbReference>
<dbReference type="Pfam" id="PF00433">
    <property type="entry name" value="Pkinase_C"/>
    <property type="match status" value="1"/>
</dbReference>
<evidence type="ECO:0000313" key="12">
    <source>
        <dbReference type="Proteomes" id="UP001648503"/>
    </source>
</evidence>
<dbReference type="InterPro" id="IPR000719">
    <property type="entry name" value="Prot_kinase_dom"/>
</dbReference>
<keyword evidence="5" id="KW-0418">Kinase</keyword>
<evidence type="ECO:0000256" key="1">
    <source>
        <dbReference type="ARBA" id="ARBA00022527"/>
    </source>
</evidence>
<dbReference type="InterPro" id="IPR017441">
    <property type="entry name" value="Protein_kinase_ATP_BS"/>
</dbReference>
<gene>
    <name evidence="11" type="ORF">BASA50_007987</name>
</gene>
<dbReference type="InterPro" id="IPR011009">
    <property type="entry name" value="Kinase-like_dom_sf"/>
</dbReference>
<evidence type="ECO:0000256" key="3">
    <source>
        <dbReference type="ARBA" id="ARBA00022679"/>
    </source>
</evidence>
<dbReference type="PROSITE" id="PS00107">
    <property type="entry name" value="PROTEIN_KINASE_ATP"/>
    <property type="match status" value="1"/>
</dbReference>
<evidence type="ECO:0008006" key="13">
    <source>
        <dbReference type="Google" id="ProtNLM"/>
    </source>
</evidence>
<evidence type="ECO:0000256" key="7">
    <source>
        <dbReference type="PROSITE-ProRule" id="PRU10141"/>
    </source>
</evidence>
<comment type="caution">
    <text evidence="11">The sequence shown here is derived from an EMBL/GenBank/DDBJ whole genome shotgun (WGS) entry which is preliminary data.</text>
</comment>
<dbReference type="SMART" id="SM00133">
    <property type="entry name" value="S_TK_X"/>
    <property type="match status" value="1"/>
</dbReference>
<dbReference type="Gene3D" id="3.30.200.20">
    <property type="entry name" value="Phosphorylase Kinase, domain 1"/>
    <property type="match status" value="2"/>
</dbReference>
<feature type="domain" description="AGC-kinase C-terminal" evidence="10">
    <location>
        <begin position="592"/>
        <end position="664"/>
    </location>
</feature>
<dbReference type="InterPro" id="IPR008271">
    <property type="entry name" value="Ser/Thr_kinase_AS"/>
</dbReference>
<keyword evidence="4 7" id="KW-0547">Nucleotide-binding</keyword>
<keyword evidence="2" id="KW-0597">Phosphoprotein</keyword>
<dbReference type="InterPro" id="IPR000961">
    <property type="entry name" value="AGC-kinase_C"/>
</dbReference>
<keyword evidence="6 7" id="KW-0067">ATP-binding</keyword>
<dbReference type="InterPro" id="IPR017892">
    <property type="entry name" value="Pkinase_C"/>
</dbReference>
<feature type="region of interest" description="Disordered" evidence="8">
    <location>
        <begin position="23"/>
        <end position="49"/>
    </location>
</feature>
<keyword evidence="3" id="KW-0808">Transferase</keyword>
<keyword evidence="12" id="KW-1185">Reference proteome</keyword>
<sequence length="664" mass="72526">MVSSESASMSSAACLELRSDSSCTLITNQPPPPQHRPSSNHHHHTQQETDEGMFTFDKDDEAFAAAHRRFEYSSEGTDYSCYGNDVLAPFDHCSTSNDTHSNSSNTVAINQDLLLMSAMAHMKSLDTPLFQVTSPLSEAAALNSPSSYPCLYPRLSLSRTSSNDTNASDVTVQPNIPSKFRHSFDSSHDKVVDIHNFAASDADEVENVPVDSASLSASYGGHHRWASATDAQPVLPLTTPRPSRRAVSLGDFTLLRVIGCGAYGKVFLVRRKDHALDQLSLLASAAKLESSSAIEDNAVANITTGSSLHRPSASKGIAINKGPNSHSLFSPVPATASSLSSSTSSSSAQRRKVSATVQSNLFAMKVLRKASIVLHGKDAEHTQNERSILEAVRHPFIVKLMYAFQTPEKLYLILSYASGGELFTYLAQERMFSESVACFYISELLLAIEHLHLLGIIYRDLKPENVLLDADGHVILTDFGLSKVAVGASTICGTVEFMAPEIIDERPEYGNEVDYWSLGVMLYDMLTGSPPFSGGNRKKIMESILKKKPTFPKYMTSESRDLCNKLLKKNPEQRLGTGEGGSLKVKNHLFFRKIAWKKLLAKEIPPPYVPKLSSADDTSNFQAEFTTMPLSDSPPTSGEGILRPSQVEKFLGFSFVAETIPTID</sequence>
<evidence type="ECO:0000256" key="8">
    <source>
        <dbReference type="SAM" id="MobiDB-lite"/>
    </source>
</evidence>
<dbReference type="PROSITE" id="PS50011">
    <property type="entry name" value="PROTEIN_KINASE_DOM"/>
    <property type="match status" value="1"/>
</dbReference>
<accession>A0ABQ8F5D3</accession>
<proteinExistence type="predicted"/>
<evidence type="ECO:0000259" key="10">
    <source>
        <dbReference type="PROSITE" id="PS51285"/>
    </source>
</evidence>
<evidence type="ECO:0000313" key="11">
    <source>
        <dbReference type="EMBL" id="KAH6592537.1"/>
    </source>
</evidence>
<protein>
    <recommendedName>
        <fullName evidence="13">Protein kinase domain-containing protein</fullName>
    </recommendedName>
</protein>
<dbReference type="EMBL" id="JAFCIX010000378">
    <property type="protein sequence ID" value="KAH6592537.1"/>
    <property type="molecule type" value="Genomic_DNA"/>
</dbReference>
<dbReference type="Proteomes" id="UP001648503">
    <property type="component" value="Unassembled WGS sequence"/>
</dbReference>